<sequence>MHARYSVLNRSYLYIINLNKNPFLYKKSYFINKIINYSKLLYITNIIKNIKNFEEFTIKNNKNNICNIYDIK</sequence>
<accession>A0AAU7QRH8</accession>
<evidence type="ECO:0000313" key="1">
    <source>
        <dbReference type="EMBL" id="XBT18571.1"/>
    </source>
</evidence>
<dbReference type="GO" id="GO:0003723">
    <property type="term" value="F:RNA binding"/>
    <property type="evidence" value="ECO:0007669"/>
    <property type="project" value="InterPro"/>
</dbReference>
<organism evidence="1">
    <name type="scientific">Candidatus Shikimatogenerans sp. Tder</name>
    <dbReference type="NCBI Taxonomy" id="3158566"/>
    <lineage>
        <taxon>Bacteria</taxon>
        <taxon>Pseudomonadati</taxon>
        <taxon>Bacteroidota</taxon>
        <taxon>Flavobacteriia</taxon>
        <taxon>Flavobacteriales</taxon>
        <taxon>Candidatus Shikimatogenerans</taxon>
    </lineage>
</organism>
<dbReference type="GO" id="GO:0140098">
    <property type="term" value="F:catalytic activity, acting on RNA"/>
    <property type="evidence" value="ECO:0007669"/>
    <property type="project" value="UniProtKB-ARBA"/>
</dbReference>
<dbReference type="GO" id="GO:0009982">
    <property type="term" value="F:pseudouridine synthase activity"/>
    <property type="evidence" value="ECO:0007669"/>
    <property type="project" value="InterPro"/>
</dbReference>
<proteinExistence type="predicted"/>
<dbReference type="GO" id="GO:0006396">
    <property type="term" value="P:RNA processing"/>
    <property type="evidence" value="ECO:0007669"/>
    <property type="project" value="UniProtKB-ARBA"/>
</dbReference>
<dbReference type="InterPro" id="IPR020103">
    <property type="entry name" value="PsdUridine_synth_cat_dom_sf"/>
</dbReference>
<dbReference type="GO" id="GO:0001522">
    <property type="term" value="P:pseudouridine synthesis"/>
    <property type="evidence" value="ECO:0007669"/>
    <property type="project" value="InterPro"/>
</dbReference>
<reference evidence="1" key="1">
    <citation type="submission" date="2024-06" db="EMBL/GenBank/DDBJ databases">
        <title>Diversity, functionality, and evolutionary history of bacterial symbionts in false click beetles (Coleoptera, Throscidae).</title>
        <authorList>
            <person name="Wierz J.C."/>
            <person name="Malm H."/>
            <person name="Kaltenpoth M."/>
            <person name="Engl T."/>
        </authorList>
    </citation>
    <scope>NUCLEOTIDE SEQUENCE</scope>
    <source>
        <strain evidence="1">Tder</strain>
    </source>
</reference>
<dbReference type="EMBL" id="CP157895">
    <property type="protein sequence ID" value="XBT18571.1"/>
    <property type="molecule type" value="Genomic_DNA"/>
</dbReference>
<dbReference type="AlphaFoldDB" id="A0AAU7QRH8"/>
<dbReference type="SUPFAM" id="SSF55120">
    <property type="entry name" value="Pseudouridine synthase"/>
    <property type="match status" value="1"/>
</dbReference>
<name>A0AAU7QRH8_9FLAO</name>
<gene>
    <name evidence="1" type="ORF">ABNO82_00490</name>
</gene>
<protein>
    <submittedName>
        <fullName evidence="1">Uncharacterized protein</fullName>
    </submittedName>
</protein>